<name>A0A420EU49_9ACTN</name>
<dbReference type="Gene3D" id="3.60.15.10">
    <property type="entry name" value="Ribonuclease Z/Hydroxyacylglutathione hydrolase-like"/>
    <property type="match status" value="1"/>
</dbReference>
<comment type="caution">
    <text evidence="6">The sequence shown here is derived from an EMBL/GenBank/DDBJ whole genome shotgun (WGS) entry which is preliminary data.</text>
</comment>
<dbReference type="Pfam" id="PF00753">
    <property type="entry name" value="Lactamase_B"/>
    <property type="match status" value="1"/>
</dbReference>
<evidence type="ECO:0000259" key="5">
    <source>
        <dbReference type="SMART" id="SM00849"/>
    </source>
</evidence>
<keyword evidence="3 6" id="KW-0378">Hydrolase</keyword>
<evidence type="ECO:0000313" key="7">
    <source>
        <dbReference type="Proteomes" id="UP000285744"/>
    </source>
</evidence>
<keyword evidence="4" id="KW-0862">Zinc</keyword>
<dbReference type="InterPro" id="IPR006311">
    <property type="entry name" value="TAT_signal"/>
</dbReference>
<protein>
    <submittedName>
        <fullName evidence="6">MBL fold metallo-hydrolase</fullName>
    </submittedName>
</protein>
<dbReference type="PANTHER" id="PTHR42978:SF6">
    <property type="entry name" value="QUORUM-QUENCHING LACTONASE YTNP-RELATED"/>
    <property type="match status" value="1"/>
</dbReference>
<evidence type="ECO:0000256" key="4">
    <source>
        <dbReference type="ARBA" id="ARBA00022833"/>
    </source>
</evidence>
<organism evidence="6 7">
    <name type="scientific">Micromonospora globbae</name>
    <dbReference type="NCBI Taxonomy" id="1894969"/>
    <lineage>
        <taxon>Bacteria</taxon>
        <taxon>Bacillati</taxon>
        <taxon>Actinomycetota</taxon>
        <taxon>Actinomycetes</taxon>
        <taxon>Micromonosporales</taxon>
        <taxon>Micromonosporaceae</taxon>
        <taxon>Micromonospora</taxon>
    </lineage>
</organism>
<evidence type="ECO:0000256" key="2">
    <source>
        <dbReference type="ARBA" id="ARBA00022723"/>
    </source>
</evidence>
<dbReference type="GO" id="GO:0016787">
    <property type="term" value="F:hydrolase activity"/>
    <property type="evidence" value="ECO:0007669"/>
    <property type="project" value="UniProtKB-KW"/>
</dbReference>
<dbReference type="PANTHER" id="PTHR42978">
    <property type="entry name" value="QUORUM-QUENCHING LACTONASE YTNP-RELATED-RELATED"/>
    <property type="match status" value="1"/>
</dbReference>
<dbReference type="InterPro" id="IPR036866">
    <property type="entry name" value="RibonucZ/Hydroxyglut_hydro"/>
</dbReference>
<dbReference type="PROSITE" id="PS51318">
    <property type="entry name" value="TAT"/>
    <property type="match status" value="1"/>
</dbReference>
<dbReference type="SUPFAM" id="SSF56281">
    <property type="entry name" value="Metallo-hydrolase/oxidoreductase"/>
    <property type="match status" value="1"/>
</dbReference>
<dbReference type="EMBL" id="RAQQ01000026">
    <property type="protein sequence ID" value="RKF24204.1"/>
    <property type="molecule type" value="Genomic_DNA"/>
</dbReference>
<dbReference type="GO" id="GO:0046872">
    <property type="term" value="F:metal ion binding"/>
    <property type="evidence" value="ECO:0007669"/>
    <property type="project" value="UniProtKB-KW"/>
</dbReference>
<feature type="domain" description="Metallo-beta-lactamase" evidence="5">
    <location>
        <begin position="96"/>
        <end position="299"/>
    </location>
</feature>
<dbReference type="InterPro" id="IPR001279">
    <property type="entry name" value="Metallo-B-lactamas"/>
</dbReference>
<dbReference type="SMART" id="SM00849">
    <property type="entry name" value="Lactamase_B"/>
    <property type="match status" value="1"/>
</dbReference>
<evidence type="ECO:0000256" key="1">
    <source>
        <dbReference type="ARBA" id="ARBA00007749"/>
    </source>
</evidence>
<sequence>MVDTGGAFGRRALLLAAAVGVTGSLGVGGRAGAAPARWAATSRRVGAFTVTPLLDAAGPFFLDRQDAFPAATPADWVRARRLDPEAFGPGESWQLDFRCFVVRGPRGRLTLVDTGVGPDGSPAAAWAPTPGRLPTELAHAGIDPADVDTVVLTHLHEDHFGWSVDRNGEPMFPNARYVVQRRETEALPAGDAALAYVVEPLRAAGQLHEVDGVTRLAAAGRSGVRVVPTPGHTPGHQSVVVEGRHEQVIVTGDVLVHAVQLVDPDVAYRFEADAEAARRTRRRLLDEAGVRRTVLATAHLNRPWVELG</sequence>
<dbReference type="Proteomes" id="UP000285744">
    <property type="component" value="Unassembled WGS sequence"/>
</dbReference>
<evidence type="ECO:0000256" key="3">
    <source>
        <dbReference type="ARBA" id="ARBA00022801"/>
    </source>
</evidence>
<reference evidence="6 7" key="1">
    <citation type="journal article" date="2018" name="Int. J. Syst. Evol. Microbiol.">
        <title>Micromonospora globbae sp. nov., an endophytic actinomycete isolated from roots of Globba winitii C. H. Wright.</title>
        <authorList>
            <person name="Kuncharoen N."/>
            <person name="Pittayakhajonwut P."/>
            <person name="Tanasupawat S."/>
        </authorList>
    </citation>
    <scope>NUCLEOTIDE SEQUENCE [LARGE SCALE GENOMIC DNA]</scope>
    <source>
        <strain evidence="6 7">WPS1-2</strain>
    </source>
</reference>
<gene>
    <name evidence="6" type="ORF">D7I43_27635</name>
</gene>
<evidence type="ECO:0000313" key="6">
    <source>
        <dbReference type="EMBL" id="RKF24204.1"/>
    </source>
</evidence>
<dbReference type="AlphaFoldDB" id="A0A420EU49"/>
<dbReference type="RefSeq" id="WP_120331506.1">
    <property type="nucleotide sequence ID" value="NZ_RAQQ01000026.1"/>
</dbReference>
<dbReference type="InterPro" id="IPR051013">
    <property type="entry name" value="MBL_superfamily_lactonases"/>
</dbReference>
<accession>A0A420EU49</accession>
<dbReference type="OrthoDB" id="5177904at2"/>
<proteinExistence type="inferred from homology"/>
<keyword evidence="2" id="KW-0479">Metal-binding</keyword>
<comment type="similarity">
    <text evidence="1">Belongs to the metallo-beta-lactamase superfamily.</text>
</comment>